<dbReference type="Proteomes" id="UP001057455">
    <property type="component" value="Unassembled WGS sequence"/>
</dbReference>
<keyword evidence="2" id="KW-0732">Signal</keyword>
<comment type="caution">
    <text evidence="3">The sequence shown here is derived from an EMBL/GenBank/DDBJ whole genome shotgun (WGS) entry which is preliminary data.</text>
</comment>
<feature type="region of interest" description="Disordered" evidence="1">
    <location>
        <begin position="435"/>
        <end position="467"/>
    </location>
</feature>
<accession>A0A9W5TDI9</accession>
<dbReference type="OrthoDB" id="361829at2759"/>
<protein>
    <submittedName>
        <fullName evidence="3">Uncharacterized protein</fullName>
    </submittedName>
</protein>
<name>A0A9W5TDI9_BABOV</name>
<feature type="compositionally biased region" description="Basic residues" evidence="1">
    <location>
        <begin position="443"/>
        <end position="467"/>
    </location>
</feature>
<dbReference type="EMBL" id="BLIY01000007">
    <property type="protein sequence ID" value="GFE53754.1"/>
    <property type="molecule type" value="Genomic_DNA"/>
</dbReference>
<reference evidence="3" key="1">
    <citation type="submission" date="2019-12" db="EMBL/GenBank/DDBJ databases">
        <title>Genome sequence of Babesia ovis.</title>
        <authorList>
            <person name="Yamagishi J."/>
            <person name="Sevinc F."/>
            <person name="Xuan X."/>
        </authorList>
    </citation>
    <scope>NUCLEOTIDE SEQUENCE</scope>
    <source>
        <strain evidence="3">Selcuk</strain>
    </source>
</reference>
<sequence length="467" mass="54854">MFNSLWITLAVIYGISQADVGVARRYGDNTILGTNYFDRHPAFIAASWKKDGGSRIHPCDADRNRKPKKATLIKKKPKKPHIAGRGKVTITQEQKEQLEQAYKAHIAITDTPAYVENLALNTHVEESSPYLTLFKSEKLERGDLVGLDMPFGLVPPERYELWKLCGRVCDPMAPISSQSMTPKMFTQRLFRKSQQLTRDEFNHNIEYKMRFYAPGYGDIFFMDKVRCWRAWFLFRGYTEGREEMPTYRSIHQIRRPDNEKPLSEAIISVNYEVHRQGVHPAVLDMFWEFFTDNPSLVKRDEVMSKLNWVVDRLKNLEQGEGISPDNFYKIFIEPTKKALAGFDKEKFVREQLRKMDQRNIKQMVLSNNRALRQRSKILTSAYLEEIRSLYKTPKPEFYKQYERRRLRGYFNLVADMQERKMRRKAMSKEKLMELKAASAMAPVKKKKKKREKKPSKRNKKLGRGVIN</sequence>
<feature type="chain" id="PRO_5040754254" evidence="2">
    <location>
        <begin position="19"/>
        <end position="467"/>
    </location>
</feature>
<organism evidence="3 4">
    <name type="scientific">Babesia ovis</name>
    <dbReference type="NCBI Taxonomy" id="5869"/>
    <lineage>
        <taxon>Eukaryota</taxon>
        <taxon>Sar</taxon>
        <taxon>Alveolata</taxon>
        <taxon>Apicomplexa</taxon>
        <taxon>Aconoidasida</taxon>
        <taxon>Piroplasmida</taxon>
        <taxon>Babesiidae</taxon>
        <taxon>Babesia</taxon>
    </lineage>
</organism>
<evidence type="ECO:0000313" key="4">
    <source>
        <dbReference type="Proteomes" id="UP001057455"/>
    </source>
</evidence>
<evidence type="ECO:0000256" key="1">
    <source>
        <dbReference type="SAM" id="MobiDB-lite"/>
    </source>
</evidence>
<dbReference type="AlphaFoldDB" id="A0A9W5TDI9"/>
<proteinExistence type="predicted"/>
<keyword evidence="4" id="KW-1185">Reference proteome</keyword>
<gene>
    <name evidence="3" type="ORF">BaOVIS_011580</name>
</gene>
<evidence type="ECO:0000256" key="2">
    <source>
        <dbReference type="SAM" id="SignalP"/>
    </source>
</evidence>
<feature type="signal peptide" evidence="2">
    <location>
        <begin position="1"/>
        <end position="18"/>
    </location>
</feature>
<feature type="region of interest" description="Disordered" evidence="1">
    <location>
        <begin position="59"/>
        <end position="79"/>
    </location>
</feature>
<evidence type="ECO:0000313" key="3">
    <source>
        <dbReference type="EMBL" id="GFE53754.1"/>
    </source>
</evidence>
<feature type="compositionally biased region" description="Basic residues" evidence="1">
    <location>
        <begin position="65"/>
        <end position="79"/>
    </location>
</feature>